<reference evidence="4" key="1">
    <citation type="submission" date="2011-04" db="EMBL/GenBank/DDBJ databases">
        <title>The complete genome of Thermodesulfatator indicus DSM 15286.</title>
        <authorList>
            <person name="Lucas S."/>
            <person name="Copeland A."/>
            <person name="Lapidus A."/>
            <person name="Bruce D."/>
            <person name="Goodwin L."/>
            <person name="Pitluck S."/>
            <person name="Peters L."/>
            <person name="Kyrpides N."/>
            <person name="Mavromatis K."/>
            <person name="Pagani I."/>
            <person name="Ivanova N."/>
            <person name="Saunders L."/>
            <person name="Detter J.C."/>
            <person name="Tapia R."/>
            <person name="Han C."/>
            <person name="Land M."/>
            <person name="Hauser L."/>
            <person name="Markowitz V."/>
            <person name="Cheng J.-F."/>
            <person name="Hugenholtz P."/>
            <person name="Woyke T."/>
            <person name="Wu D."/>
            <person name="Spring S."/>
            <person name="Schroeder M."/>
            <person name="Brambilla E."/>
            <person name="Klenk H.-P."/>
            <person name="Eisen J.A."/>
        </authorList>
    </citation>
    <scope>NUCLEOTIDE SEQUENCE [LARGE SCALE GENOMIC DNA]</scope>
    <source>
        <strain evidence="4">DSM 15286 / JCM 11887 / CIR29812</strain>
    </source>
</reference>
<dbReference type="InterPro" id="IPR036280">
    <property type="entry name" value="Multihaem_cyt_sf"/>
</dbReference>
<evidence type="ECO:0000256" key="2">
    <source>
        <dbReference type="SAM" id="SignalP"/>
    </source>
</evidence>
<reference evidence="3 4" key="2">
    <citation type="journal article" date="2012" name="Stand. Genomic Sci.">
        <title>Complete genome sequence of the thermophilic sulfate-reducing ocean bacterium Thermodesulfatator indicus type strain (CIR29812(T)).</title>
        <authorList>
            <person name="Anderson I."/>
            <person name="Saunders E."/>
            <person name="Lapidus A."/>
            <person name="Nolan M."/>
            <person name="Lucas S."/>
            <person name="Tice H."/>
            <person name="Del Rio T.G."/>
            <person name="Cheng J.F."/>
            <person name="Han C."/>
            <person name="Tapia R."/>
            <person name="Goodwin L.A."/>
            <person name="Pitluck S."/>
            <person name="Liolios K."/>
            <person name="Mavromatis K."/>
            <person name="Pagani I."/>
            <person name="Ivanova N."/>
            <person name="Mikhailova N."/>
            <person name="Pati A."/>
            <person name="Chen A."/>
            <person name="Palaniappan K."/>
            <person name="Land M."/>
            <person name="Hauser L."/>
            <person name="Jeffries C.D."/>
            <person name="Chang Y.J."/>
            <person name="Brambilla E.M."/>
            <person name="Rohde M."/>
            <person name="Spring S."/>
            <person name="Goker M."/>
            <person name="Detter J.C."/>
            <person name="Woyke T."/>
            <person name="Bristow J."/>
            <person name="Eisen J.A."/>
            <person name="Markowitz V."/>
            <person name="Hugenholtz P."/>
            <person name="Kyrpides N.C."/>
            <person name="Klenk H.P."/>
        </authorList>
    </citation>
    <scope>NUCLEOTIDE SEQUENCE [LARGE SCALE GENOMIC DNA]</scope>
    <source>
        <strain evidence="4">DSM 15286 / JCM 11887 / CIR29812</strain>
    </source>
</reference>
<evidence type="ECO:0000256" key="1">
    <source>
        <dbReference type="SAM" id="Phobius"/>
    </source>
</evidence>
<proteinExistence type="predicted"/>
<dbReference type="STRING" id="667014.Thein_0394"/>
<dbReference type="RefSeq" id="WP_013907022.1">
    <property type="nucleotide sequence ID" value="NC_015681.1"/>
</dbReference>
<keyword evidence="1" id="KW-0472">Membrane</keyword>
<feature type="transmembrane region" description="Helical" evidence="1">
    <location>
        <begin position="343"/>
        <end position="365"/>
    </location>
</feature>
<feature type="chain" id="PRO_5003367225" evidence="2">
    <location>
        <begin position="25"/>
        <end position="380"/>
    </location>
</feature>
<sequence>MKPKAPLILCFLFAFLCSSSLVVASVNTSPDEENCAICHRYPGLAYIDQKTGKMRLFYVNPKLYAQSVHGEILCRYCHIGLDVIPHNNVKKVNCANKCHIKEPSTNKEFSHEPICARLKEGVHWPGEPPNLKKYPEDYPKCSECHVNQIYKPVVDLRTLKPGINPEVLRRCLGCHPQEKWTKRFYQHFAHRMHRAKTPKELVDLCLACHADANMMARHGLEPVSGYKDTFHWKAVLYNDPNAPDCISCHAPPRFKRDIHNMLSVKDPNSPLAPANRPLTCASPDGIIQCHPGATEKFASGKIHKVPIGLTGDPLKELKAKSKITASDVKEEELSPQELMQRKIYYWVKVLYTLLITFVIGGMMLHQMMDFYRTIRRKDHH</sequence>
<dbReference type="EMBL" id="CP002683">
    <property type="protein sequence ID" value="AEH44276.1"/>
    <property type="molecule type" value="Genomic_DNA"/>
</dbReference>
<keyword evidence="2" id="KW-0732">Signal</keyword>
<keyword evidence="1" id="KW-0812">Transmembrane</keyword>
<dbReference type="AlphaFoldDB" id="F8AAK4"/>
<name>F8AAK4_THEID</name>
<keyword evidence="1" id="KW-1133">Transmembrane helix</keyword>
<protein>
    <submittedName>
        <fullName evidence="3">Uncharacterized protein</fullName>
    </submittedName>
</protein>
<dbReference type="Proteomes" id="UP000006793">
    <property type="component" value="Chromosome"/>
</dbReference>
<keyword evidence="4" id="KW-1185">Reference proteome</keyword>
<dbReference type="SUPFAM" id="SSF48695">
    <property type="entry name" value="Multiheme cytochromes"/>
    <property type="match status" value="1"/>
</dbReference>
<dbReference type="InParanoid" id="F8AAK4"/>
<dbReference type="OrthoDB" id="9814800at2"/>
<accession>F8AAK4</accession>
<dbReference type="KEGG" id="tid:Thein_0394"/>
<organism evidence="3 4">
    <name type="scientific">Thermodesulfatator indicus (strain DSM 15286 / JCM 11887 / CIR29812)</name>
    <dbReference type="NCBI Taxonomy" id="667014"/>
    <lineage>
        <taxon>Bacteria</taxon>
        <taxon>Pseudomonadati</taxon>
        <taxon>Thermodesulfobacteriota</taxon>
        <taxon>Thermodesulfobacteria</taxon>
        <taxon>Thermodesulfobacteriales</taxon>
        <taxon>Thermodesulfatatoraceae</taxon>
        <taxon>Thermodesulfatator</taxon>
    </lineage>
</organism>
<gene>
    <name evidence="3" type="ordered locus">Thein_0394</name>
</gene>
<feature type="signal peptide" evidence="2">
    <location>
        <begin position="1"/>
        <end position="24"/>
    </location>
</feature>
<dbReference type="PaxDb" id="667014-Thein_0394"/>
<dbReference type="eggNOG" id="COG3005">
    <property type="taxonomic scope" value="Bacteria"/>
</dbReference>
<evidence type="ECO:0000313" key="3">
    <source>
        <dbReference type="EMBL" id="AEH44276.1"/>
    </source>
</evidence>
<evidence type="ECO:0000313" key="4">
    <source>
        <dbReference type="Proteomes" id="UP000006793"/>
    </source>
</evidence>
<dbReference type="Gene3D" id="3.90.10.10">
    <property type="entry name" value="Cytochrome C3"/>
    <property type="match status" value="1"/>
</dbReference>
<dbReference type="HOGENOM" id="CLU_061572_0_0_0"/>